<dbReference type="GO" id="GO:0033255">
    <property type="term" value="C:SAS acetyltransferase complex"/>
    <property type="evidence" value="ECO:0007669"/>
    <property type="project" value="InterPro"/>
</dbReference>
<feature type="compositionally biased region" description="Low complexity" evidence="2">
    <location>
        <begin position="96"/>
        <end position="108"/>
    </location>
</feature>
<feature type="compositionally biased region" description="Low complexity" evidence="2">
    <location>
        <begin position="474"/>
        <end position="490"/>
    </location>
</feature>
<organism evidence="4 5">
    <name type="scientific">Penicillium angulare</name>
    <dbReference type="NCBI Taxonomy" id="116970"/>
    <lineage>
        <taxon>Eukaryota</taxon>
        <taxon>Fungi</taxon>
        <taxon>Dikarya</taxon>
        <taxon>Ascomycota</taxon>
        <taxon>Pezizomycotina</taxon>
        <taxon>Eurotiomycetes</taxon>
        <taxon>Eurotiomycetidae</taxon>
        <taxon>Eurotiales</taxon>
        <taxon>Aspergillaceae</taxon>
        <taxon>Penicillium</taxon>
    </lineage>
</organism>
<dbReference type="EMBL" id="JAPQKH010000005">
    <property type="protein sequence ID" value="KAJ5097660.1"/>
    <property type="molecule type" value="Genomic_DNA"/>
</dbReference>
<dbReference type="Pfam" id="PF15460">
    <property type="entry name" value="SAS4"/>
    <property type="match status" value="1"/>
</dbReference>
<dbReference type="OrthoDB" id="1938992at2759"/>
<feature type="compositionally biased region" description="Basic and acidic residues" evidence="2">
    <location>
        <begin position="530"/>
        <end position="546"/>
    </location>
</feature>
<feature type="compositionally biased region" description="Basic and acidic residues" evidence="2">
    <location>
        <begin position="253"/>
        <end position="262"/>
    </location>
</feature>
<evidence type="ECO:0000256" key="2">
    <source>
        <dbReference type="SAM" id="MobiDB-lite"/>
    </source>
</evidence>
<feature type="compositionally biased region" description="Low complexity" evidence="2">
    <location>
        <begin position="153"/>
        <end position="166"/>
    </location>
</feature>
<dbReference type="InterPro" id="IPR029184">
    <property type="entry name" value="Sas4_dom"/>
</dbReference>
<feature type="compositionally biased region" description="Polar residues" evidence="2">
    <location>
        <begin position="216"/>
        <end position="225"/>
    </location>
</feature>
<dbReference type="GO" id="GO:0004402">
    <property type="term" value="F:histone acetyltransferase activity"/>
    <property type="evidence" value="ECO:0007669"/>
    <property type="project" value="TreeGrafter"/>
</dbReference>
<evidence type="ECO:0000256" key="1">
    <source>
        <dbReference type="SAM" id="Coils"/>
    </source>
</evidence>
<sequence>MALLSRPPSLRGPVRRPAQDHTRNDGRPPMKKQRTLDEYGMRRRRSSPDCLGTTATTTTSTTTVTQEMHPVGNPRPVKPPLNAARPRTSTRRARRNSSSSIDSLASDAQLKTPSQLHVNGNGSARNIRVPDRTPSAVQNLRDESPDPLDTISPVVAATPTRPRPTTSTHAPDPENIHPNVSPTTTRITRQNDSEPNARVAEVVEKDETQPKPEQPNVVSPTAATRSHQKRKSDILERELLLPTPASAPAPAATERRSLRSADTGARCKSELAQYFYNYEQIISLDSPKPVVETLAANTIIALVDDLSEPLPFTSPPDPTPFGNPLEKLFDCESITLPLPIKQPPEDPLSEEFFFRSHRRFERQEKQLRNIERDRAQHEKQQLDRLLEELRSQDWLRVMGLPSVHESEKKFYEPKRQILIQELVALLNKFQVWKDEERRRKLIKEKSVPPADAEIESRRSRKRSRPVEETEEQESSLTPGPETETPSTPDSNDVDALAARQLHQEARSASDSAAKNRKSTSNSNSRKPKPKSADADNEKTTNTDKKGSQKQVKPQNTDPSPPPPPAPVPFFLPPLDDKPFISFFSDDKEREIALAAIPGNREERTHRVLAFGQPIPEVDEQEFQPPEDLITEEALQASQRQRRLLKRRSHGKAD</sequence>
<dbReference type="InterPro" id="IPR038988">
    <property type="entry name" value="Sas4"/>
</dbReference>
<feature type="compositionally biased region" description="Basic and acidic residues" evidence="2">
    <location>
        <begin position="17"/>
        <end position="41"/>
    </location>
</feature>
<dbReference type="AlphaFoldDB" id="A0A9W9FCP6"/>
<feature type="region of interest" description="Disordered" evidence="2">
    <location>
        <begin position="1"/>
        <end position="262"/>
    </location>
</feature>
<feature type="compositionally biased region" description="Low complexity" evidence="2">
    <location>
        <begin position="53"/>
        <end position="65"/>
    </location>
</feature>
<dbReference type="PANTHER" id="PTHR38422:SF1">
    <property type="entry name" value="SOMETHING ABOUT SILENCING PROTEIN 4"/>
    <property type="match status" value="1"/>
</dbReference>
<name>A0A9W9FCP6_9EURO</name>
<reference evidence="4" key="2">
    <citation type="journal article" date="2023" name="IMA Fungus">
        <title>Comparative genomic study of the Penicillium genus elucidates a diverse pangenome and 15 lateral gene transfer events.</title>
        <authorList>
            <person name="Petersen C."/>
            <person name="Sorensen T."/>
            <person name="Nielsen M.R."/>
            <person name="Sondergaard T.E."/>
            <person name="Sorensen J.L."/>
            <person name="Fitzpatrick D.A."/>
            <person name="Frisvad J.C."/>
            <person name="Nielsen K.L."/>
        </authorList>
    </citation>
    <scope>NUCLEOTIDE SEQUENCE</scope>
    <source>
        <strain evidence="4">IBT 30069</strain>
    </source>
</reference>
<feature type="compositionally biased region" description="Polar residues" evidence="2">
    <location>
        <begin position="109"/>
        <end position="124"/>
    </location>
</feature>
<feature type="region of interest" description="Disordered" evidence="2">
    <location>
        <begin position="443"/>
        <end position="573"/>
    </location>
</feature>
<evidence type="ECO:0000259" key="3">
    <source>
        <dbReference type="Pfam" id="PF15460"/>
    </source>
</evidence>
<feature type="compositionally biased region" description="Low complexity" evidence="2">
    <location>
        <begin position="240"/>
        <end position="252"/>
    </location>
</feature>
<protein>
    <recommendedName>
        <fullName evidence="3">Something about silencing protein 4 domain-containing protein</fullName>
    </recommendedName>
</protein>
<proteinExistence type="predicted"/>
<feature type="compositionally biased region" description="Basic and acidic residues" evidence="2">
    <location>
        <begin position="201"/>
        <end position="210"/>
    </location>
</feature>
<comment type="caution">
    <text evidence="4">The sequence shown here is derived from an EMBL/GenBank/DDBJ whole genome shotgun (WGS) entry which is preliminary data.</text>
</comment>
<gene>
    <name evidence="4" type="ORF">N7456_008381</name>
</gene>
<evidence type="ECO:0000313" key="5">
    <source>
        <dbReference type="Proteomes" id="UP001149165"/>
    </source>
</evidence>
<dbReference type="Proteomes" id="UP001149165">
    <property type="component" value="Unassembled WGS sequence"/>
</dbReference>
<feature type="coiled-coil region" evidence="1">
    <location>
        <begin position="360"/>
        <end position="392"/>
    </location>
</feature>
<dbReference type="PANTHER" id="PTHR38422">
    <property type="entry name" value="SOMETHING ABOUT SILENCING PROTEIN 4"/>
    <property type="match status" value="1"/>
</dbReference>
<accession>A0A9W9FCP6</accession>
<feature type="compositionally biased region" description="Polar residues" evidence="2">
    <location>
        <begin position="178"/>
        <end position="194"/>
    </location>
</feature>
<reference evidence="4" key="1">
    <citation type="submission" date="2022-11" db="EMBL/GenBank/DDBJ databases">
        <authorList>
            <person name="Petersen C."/>
        </authorList>
    </citation>
    <scope>NUCLEOTIDE SEQUENCE</scope>
    <source>
        <strain evidence="4">IBT 30069</strain>
    </source>
</reference>
<keyword evidence="1" id="KW-0175">Coiled coil</keyword>
<keyword evidence="5" id="KW-1185">Reference proteome</keyword>
<evidence type="ECO:0000313" key="4">
    <source>
        <dbReference type="EMBL" id="KAJ5097660.1"/>
    </source>
</evidence>
<feature type="domain" description="Something about silencing protein 4" evidence="3">
    <location>
        <begin position="346"/>
        <end position="440"/>
    </location>
</feature>
<feature type="compositionally biased region" description="Pro residues" evidence="2">
    <location>
        <begin position="558"/>
        <end position="571"/>
    </location>
</feature>